<dbReference type="RefSeq" id="WP_179753349.1">
    <property type="nucleotide sequence ID" value="NZ_BAAAGN010000016.1"/>
</dbReference>
<proteinExistence type="predicted"/>
<gene>
    <name evidence="1" type="ORF">BJ968_003084</name>
</gene>
<sequence length="51" mass="5253">MPARVIPVSPAPATAPALARELLATHVDLRDPDAADAVADLLCAVHGLLTR</sequence>
<dbReference type="Proteomes" id="UP000521922">
    <property type="component" value="Unassembled WGS sequence"/>
</dbReference>
<reference evidence="1 2" key="1">
    <citation type="submission" date="2020-07" db="EMBL/GenBank/DDBJ databases">
        <title>Sequencing the genomes of 1000 actinobacteria strains.</title>
        <authorList>
            <person name="Klenk H.-P."/>
        </authorList>
    </citation>
    <scope>NUCLEOTIDE SEQUENCE [LARGE SCALE GENOMIC DNA]</scope>
    <source>
        <strain evidence="1 2">DSM 7487</strain>
    </source>
</reference>
<name>A0A7Y9J1X8_9ACTN</name>
<keyword evidence="2" id="KW-1185">Reference proteome</keyword>
<organism evidence="1 2">
    <name type="scientific">Kineococcus aurantiacus</name>
    <dbReference type="NCBI Taxonomy" id="37633"/>
    <lineage>
        <taxon>Bacteria</taxon>
        <taxon>Bacillati</taxon>
        <taxon>Actinomycetota</taxon>
        <taxon>Actinomycetes</taxon>
        <taxon>Kineosporiales</taxon>
        <taxon>Kineosporiaceae</taxon>
        <taxon>Kineococcus</taxon>
    </lineage>
</organism>
<evidence type="ECO:0000313" key="1">
    <source>
        <dbReference type="EMBL" id="NYD23544.1"/>
    </source>
</evidence>
<comment type="caution">
    <text evidence="1">The sequence shown here is derived from an EMBL/GenBank/DDBJ whole genome shotgun (WGS) entry which is preliminary data.</text>
</comment>
<protein>
    <submittedName>
        <fullName evidence="1">Uncharacterized protein</fullName>
    </submittedName>
</protein>
<accession>A0A7Y9J1X8</accession>
<dbReference type="AlphaFoldDB" id="A0A7Y9J1X8"/>
<dbReference type="EMBL" id="JACCBB010000001">
    <property type="protein sequence ID" value="NYD23544.1"/>
    <property type="molecule type" value="Genomic_DNA"/>
</dbReference>
<evidence type="ECO:0000313" key="2">
    <source>
        <dbReference type="Proteomes" id="UP000521922"/>
    </source>
</evidence>